<evidence type="ECO:0000313" key="3">
    <source>
        <dbReference type="EMBL" id="QBE99692.1"/>
    </source>
</evidence>
<dbReference type="RefSeq" id="WP_018594570.1">
    <property type="nucleotide sequence ID" value="NZ_AP031416.1"/>
</dbReference>
<dbReference type="KEGG" id="bpro:PMF13cell1_05271"/>
<evidence type="ECO:0000313" key="5">
    <source>
        <dbReference type="Proteomes" id="UP000289794"/>
    </source>
</evidence>
<organism evidence="3 5">
    <name type="scientific">Blautia producta</name>
    <dbReference type="NCBI Taxonomy" id="33035"/>
    <lineage>
        <taxon>Bacteria</taxon>
        <taxon>Bacillati</taxon>
        <taxon>Bacillota</taxon>
        <taxon>Clostridia</taxon>
        <taxon>Lachnospirales</taxon>
        <taxon>Lachnospiraceae</taxon>
        <taxon>Blautia</taxon>
    </lineage>
</organism>
<evidence type="ECO:0000259" key="2">
    <source>
        <dbReference type="Pfam" id="PF06713"/>
    </source>
</evidence>
<dbReference type="EMBL" id="CP039126">
    <property type="protein sequence ID" value="QMW77166.1"/>
    <property type="molecule type" value="Genomic_DNA"/>
</dbReference>
<reference evidence="4 6" key="2">
    <citation type="submission" date="2019-04" db="EMBL/GenBank/DDBJ databases">
        <authorList>
            <person name="Schori C."/>
            <person name="Ahrens C."/>
        </authorList>
    </citation>
    <scope>NUCLEOTIDE SEQUENCE [LARGE SCALE GENOMIC DNA]</scope>
    <source>
        <strain evidence="4 6">DSM 2950</strain>
    </source>
</reference>
<feature type="transmembrane region" description="Helical" evidence="1">
    <location>
        <begin position="36"/>
        <end position="56"/>
    </location>
</feature>
<proteinExistence type="predicted"/>
<dbReference type="EMBL" id="CP035945">
    <property type="protein sequence ID" value="QBE99692.1"/>
    <property type="molecule type" value="Genomic_DNA"/>
</dbReference>
<dbReference type="InterPro" id="IPR009589">
    <property type="entry name" value="PH_YyaB-like"/>
</dbReference>
<protein>
    <recommendedName>
        <fullName evidence="2">Uncharacterized protein YyaB-like PH domain-containing protein</fullName>
    </recommendedName>
</protein>
<dbReference type="Proteomes" id="UP000289794">
    <property type="component" value="Chromosome"/>
</dbReference>
<dbReference type="Pfam" id="PF06713">
    <property type="entry name" value="bPH_4"/>
    <property type="match status" value="1"/>
</dbReference>
<sequence>MKFKGKIAAWFWIIFLAGNVLMAYELVESSGVSAEIGAALVVFNAIFIPMVVRNYVVIDGTRMAVYFGIMKDSMEISEIREIRRTCNPISATAASLDRIEIKGRRQEMICAVRDRERLIEELLRCNPEIKV</sequence>
<dbReference type="GeneID" id="75055182"/>
<dbReference type="AlphaFoldDB" id="A0A4P6M579"/>
<dbReference type="GO" id="GO:0030153">
    <property type="term" value="P:bacteriocin immunity"/>
    <property type="evidence" value="ECO:0007669"/>
    <property type="project" value="InterPro"/>
</dbReference>
<evidence type="ECO:0000256" key="1">
    <source>
        <dbReference type="SAM" id="Phobius"/>
    </source>
</evidence>
<name>A0A4P6M579_9FIRM</name>
<keyword evidence="1" id="KW-0812">Transmembrane</keyword>
<keyword evidence="1" id="KW-0472">Membrane</keyword>
<feature type="transmembrane region" description="Helical" evidence="1">
    <location>
        <begin position="7"/>
        <end position="24"/>
    </location>
</feature>
<dbReference type="Proteomes" id="UP000515789">
    <property type="component" value="Chromosome"/>
</dbReference>
<evidence type="ECO:0000313" key="4">
    <source>
        <dbReference type="EMBL" id="QMW77166.1"/>
    </source>
</evidence>
<keyword evidence="1" id="KW-1133">Transmembrane helix</keyword>
<gene>
    <name evidence="4" type="ORF">E5259_05945</name>
    <name evidence="3" type="ORF">PMF13cell1_05271</name>
</gene>
<evidence type="ECO:0000313" key="6">
    <source>
        <dbReference type="Proteomes" id="UP000515789"/>
    </source>
</evidence>
<accession>A0A4P6M579</accession>
<reference evidence="3 5" key="1">
    <citation type="submission" date="2019-01" db="EMBL/GenBank/DDBJ databases">
        <title>PMF-metabolizing Aryl O-demethylase.</title>
        <authorList>
            <person name="Kim M."/>
        </authorList>
    </citation>
    <scope>NUCLEOTIDE SEQUENCE [LARGE SCALE GENOMIC DNA]</scope>
    <source>
        <strain evidence="3 5">PMF1</strain>
    </source>
</reference>
<feature type="domain" description="Uncharacterized protein YyaB-like PH" evidence="2">
    <location>
        <begin position="55"/>
        <end position="124"/>
    </location>
</feature>